<comment type="function">
    <text evidence="14">Converts heme B (protoheme IX) to heme O by substitution of the vinyl group on carbon 2 of heme B porphyrin ring with a hydroxyethyl farnesyl side group.</text>
</comment>
<evidence type="ECO:0000256" key="11">
    <source>
        <dbReference type="ARBA" id="ARBA00040810"/>
    </source>
</evidence>
<evidence type="ECO:0000256" key="2">
    <source>
        <dbReference type="ARBA" id="ARBA00004919"/>
    </source>
</evidence>
<dbReference type="EC" id="2.5.1.141" evidence="3 14"/>
<keyword evidence="9 14" id="KW-0472">Membrane</keyword>
<evidence type="ECO:0000256" key="3">
    <source>
        <dbReference type="ARBA" id="ARBA00012292"/>
    </source>
</evidence>
<keyword evidence="16" id="KW-1185">Reference proteome</keyword>
<dbReference type="PANTHER" id="PTHR43448">
    <property type="entry name" value="PROTOHEME IX FARNESYLTRANSFERASE, MITOCHONDRIAL"/>
    <property type="match status" value="1"/>
</dbReference>
<organism evidence="15 16">
    <name type="scientific">Commensalibacter intestini</name>
    <dbReference type="NCBI Taxonomy" id="479936"/>
    <lineage>
        <taxon>Bacteria</taxon>
        <taxon>Pseudomonadati</taxon>
        <taxon>Pseudomonadota</taxon>
        <taxon>Alphaproteobacteria</taxon>
        <taxon>Acetobacterales</taxon>
        <taxon>Acetobacteraceae</taxon>
    </lineage>
</organism>
<dbReference type="CDD" id="cd13957">
    <property type="entry name" value="PT_UbiA_Cox10"/>
    <property type="match status" value="1"/>
</dbReference>
<evidence type="ECO:0000256" key="9">
    <source>
        <dbReference type="ARBA" id="ARBA00023136"/>
    </source>
</evidence>
<accession>A0A251ZWV7</accession>
<dbReference type="Gene3D" id="1.10.357.140">
    <property type="entry name" value="UbiA prenyltransferase"/>
    <property type="match status" value="1"/>
</dbReference>
<comment type="pathway">
    <text evidence="2 14">Porphyrin-containing compound metabolism; heme O biosynthesis; heme O from protoheme: step 1/1.</text>
</comment>
<feature type="transmembrane region" description="Helical" evidence="14">
    <location>
        <begin position="295"/>
        <end position="314"/>
    </location>
</feature>
<dbReference type="HAMAP" id="MF_00154">
    <property type="entry name" value="CyoE_CtaB"/>
    <property type="match status" value="1"/>
</dbReference>
<proteinExistence type="inferred from homology"/>
<evidence type="ECO:0000256" key="4">
    <source>
        <dbReference type="ARBA" id="ARBA00022475"/>
    </source>
</evidence>
<keyword evidence="6 14" id="KW-0812">Transmembrane</keyword>
<feature type="transmembrane region" description="Helical" evidence="14">
    <location>
        <begin position="37"/>
        <end position="56"/>
    </location>
</feature>
<dbReference type="InterPro" id="IPR006369">
    <property type="entry name" value="Protohaem_IX_farnesylTrfase"/>
</dbReference>
<feature type="transmembrane region" description="Helical" evidence="14">
    <location>
        <begin position="108"/>
        <end position="126"/>
    </location>
</feature>
<name>A0A251ZWV7_9PROT</name>
<protein>
    <recommendedName>
        <fullName evidence="11 14">Protoheme IX farnesyltransferase</fullName>
        <ecNumber evidence="3 14">2.5.1.141</ecNumber>
    </recommendedName>
    <alternativeName>
        <fullName evidence="12 14">Heme B farnesyltransferase</fullName>
    </alternativeName>
    <alternativeName>
        <fullName evidence="10 14">Heme O synthase</fullName>
    </alternativeName>
</protein>
<evidence type="ECO:0000256" key="13">
    <source>
        <dbReference type="ARBA" id="ARBA00047690"/>
    </source>
</evidence>
<dbReference type="NCBIfam" id="NF003349">
    <property type="entry name" value="PRK04375.1-2"/>
    <property type="match status" value="1"/>
</dbReference>
<evidence type="ECO:0000256" key="8">
    <source>
        <dbReference type="ARBA" id="ARBA00023133"/>
    </source>
</evidence>
<feature type="transmembrane region" description="Helical" evidence="14">
    <location>
        <begin position="182"/>
        <end position="207"/>
    </location>
</feature>
<dbReference type="UniPathway" id="UPA00834">
    <property type="reaction ID" value="UER00712"/>
</dbReference>
<dbReference type="GO" id="GO:0008495">
    <property type="term" value="F:protoheme IX farnesyltransferase activity"/>
    <property type="evidence" value="ECO:0007669"/>
    <property type="project" value="UniProtKB-UniRule"/>
</dbReference>
<keyword evidence="4 14" id="KW-1003">Cell membrane</keyword>
<dbReference type="AlphaFoldDB" id="A0A251ZWV7"/>
<feature type="transmembrane region" description="Helical" evidence="14">
    <location>
        <begin position="62"/>
        <end position="82"/>
    </location>
</feature>
<dbReference type="GO" id="GO:0048034">
    <property type="term" value="P:heme O biosynthetic process"/>
    <property type="evidence" value="ECO:0007669"/>
    <property type="project" value="UniProtKB-UniRule"/>
</dbReference>
<keyword evidence="8 14" id="KW-0350">Heme biosynthesis</keyword>
<reference evidence="16" key="1">
    <citation type="submission" date="2014-06" db="EMBL/GenBank/DDBJ databases">
        <authorList>
            <person name="Winans N.J."/>
            <person name="Newell P.D."/>
            <person name="Douglas A.E."/>
        </authorList>
    </citation>
    <scope>NUCLEOTIDE SEQUENCE [LARGE SCALE GENOMIC DNA]</scope>
    <source>
        <strain evidence="16">DmL_052</strain>
    </source>
</reference>
<sequence length="315" mass="34770">MGQSLSNEAVGSKRIRYDAAVVGSNVKDWFSLLKPRVISLVVFTGVVGIILAPGHINPVLALISILCICMASGGAGAINMWYDRDIDLVMQRTITRPLPAGRVRPDDALIYGVGVSVLSVILMFLATNFLTAAILAFSIFFYSVIYTIWLKRSTPQNIVIGGAAGAFPPLIGWTSVTGSMDLFPIILFSITFLWTPPHFWSLALYACKDYGRAGIPMLPVVKGARHTRWQILIYTIILAIFSLSPVYCGYTSYIYMGTAILLNAGFIYMAIRVLLEKQTPEGLSLNNDKAARHSFRFSLIYLFLLFLALIIDHFV</sequence>
<keyword evidence="5 14" id="KW-0808">Transferase</keyword>
<comment type="caution">
    <text evidence="15">The sequence shown here is derived from an EMBL/GenBank/DDBJ whole genome shotgun (WGS) entry which is preliminary data.</text>
</comment>
<dbReference type="EMBL" id="JOPB01000002">
    <property type="protein sequence ID" value="OUI79150.1"/>
    <property type="molecule type" value="Genomic_DNA"/>
</dbReference>
<dbReference type="InterPro" id="IPR030470">
    <property type="entry name" value="UbiA_prenylTrfase_CS"/>
</dbReference>
<keyword evidence="7 14" id="KW-1133">Transmembrane helix</keyword>
<dbReference type="RefSeq" id="WP_086631889.1">
    <property type="nucleotide sequence ID" value="NZ_JOPB01000002.1"/>
</dbReference>
<evidence type="ECO:0000256" key="6">
    <source>
        <dbReference type="ARBA" id="ARBA00022692"/>
    </source>
</evidence>
<evidence type="ECO:0000256" key="1">
    <source>
        <dbReference type="ARBA" id="ARBA00004651"/>
    </source>
</evidence>
<evidence type="ECO:0000256" key="14">
    <source>
        <dbReference type="HAMAP-Rule" id="MF_00154"/>
    </source>
</evidence>
<comment type="similarity">
    <text evidence="14">Belongs to the UbiA prenyltransferase family. Protoheme IX farnesyltransferase subfamily.</text>
</comment>
<feature type="transmembrane region" description="Helical" evidence="14">
    <location>
        <begin position="253"/>
        <end position="275"/>
    </location>
</feature>
<comment type="catalytic activity">
    <reaction evidence="13 14">
        <text>heme b + (2E,6E)-farnesyl diphosphate + H2O = Fe(II)-heme o + diphosphate</text>
        <dbReference type="Rhea" id="RHEA:28070"/>
        <dbReference type="ChEBI" id="CHEBI:15377"/>
        <dbReference type="ChEBI" id="CHEBI:33019"/>
        <dbReference type="ChEBI" id="CHEBI:60344"/>
        <dbReference type="ChEBI" id="CHEBI:60530"/>
        <dbReference type="ChEBI" id="CHEBI:175763"/>
        <dbReference type="EC" id="2.5.1.141"/>
    </reaction>
</comment>
<dbReference type="PANTHER" id="PTHR43448:SF7">
    <property type="entry name" value="4-HYDROXYBENZOATE SOLANESYLTRANSFERASE"/>
    <property type="match status" value="1"/>
</dbReference>
<evidence type="ECO:0000256" key="7">
    <source>
        <dbReference type="ARBA" id="ARBA00022989"/>
    </source>
</evidence>
<feature type="transmembrane region" description="Helical" evidence="14">
    <location>
        <begin position="157"/>
        <end position="176"/>
    </location>
</feature>
<dbReference type="GO" id="GO:0005886">
    <property type="term" value="C:plasma membrane"/>
    <property type="evidence" value="ECO:0007669"/>
    <property type="project" value="UniProtKB-SubCell"/>
</dbReference>
<dbReference type="NCBIfam" id="TIGR01473">
    <property type="entry name" value="cyoE_ctaB"/>
    <property type="match status" value="1"/>
</dbReference>
<evidence type="ECO:0000313" key="15">
    <source>
        <dbReference type="EMBL" id="OUI79150.1"/>
    </source>
</evidence>
<dbReference type="Pfam" id="PF01040">
    <property type="entry name" value="UbiA"/>
    <property type="match status" value="1"/>
</dbReference>
<gene>
    <name evidence="14" type="primary">ctaB</name>
    <name evidence="15" type="ORF">HK18_04435</name>
</gene>
<comment type="miscellaneous">
    <text evidence="14">Carbon 2 of the heme B porphyrin ring is defined according to the Fischer nomenclature.</text>
</comment>
<evidence type="ECO:0000256" key="12">
    <source>
        <dbReference type="ARBA" id="ARBA00042475"/>
    </source>
</evidence>
<comment type="subcellular location">
    <subcellularLocation>
        <location evidence="1 14">Cell membrane</location>
        <topology evidence="1 14">Multi-pass membrane protein</topology>
    </subcellularLocation>
</comment>
<dbReference type="PROSITE" id="PS00943">
    <property type="entry name" value="UBIA"/>
    <property type="match status" value="1"/>
</dbReference>
<dbReference type="Proteomes" id="UP000194946">
    <property type="component" value="Unassembled WGS sequence"/>
</dbReference>
<dbReference type="InterPro" id="IPR044878">
    <property type="entry name" value="UbiA_sf"/>
</dbReference>
<feature type="transmembrane region" description="Helical" evidence="14">
    <location>
        <begin position="132"/>
        <end position="150"/>
    </location>
</feature>
<evidence type="ECO:0000313" key="16">
    <source>
        <dbReference type="Proteomes" id="UP000194946"/>
    </source>
</evidence>
<evidence type="ECO:0000256" key="5">
    <source>
        <dbReference type="ARBA" id="ARBA00022679"/>
    </source>
</evidence>
<dbReference type="InterPro" id="IPR000537">
    <property type="entry name" value="UbiA_prenyltransferase"/>
</dbReference>
<evidence type="ECO:0000256" key="10">
    <source>
        <dbReference type="ARBA" id="ARBA00030253"/>
    </source>
</evidence>
<feature type="transmembrane region" description="Helical" evidence="14">
    <location>
        <begin position="228"/>
        <end position="247"/>
    </location>
</feature>